<dbReference type="PANTHER" id="PTHR11941">
    <property type="entry name" value="ENOYL-COA HYDRATASE-RELATED"/>
    <property type="match status" value="1"/>
</dbReference>
<dbReference type="InterPro" id="IPR029045">
    <property type="entry name" value="ClpP/crotonase-like_dom_sf"/>
</dbReference>
<evidence type="ECO:0000256" key="1">
    <source>
        <dbReference type="ARBA" id="ARBA00005254"/>
    </source>
</evidence>
<dbReference type="EMBL" id="CAFBMR010000011">
    <property type="protein sequence ID" value="CAB4906986.1"/>
    <property type="molecule type" value="Genomic_DNA"/>
</dbReference>
<gene>
    <name evidence="2" type="ORF">UFOPK3610_00502</name>
</gene>
<dbReference type="CDD" id="cd06558">
    <property type="entry name" value="crotonase-like"/>
    <property type="match status" value="1"/>
</dbReference>
<organism evidence="2">
    <name type="scientific">freshwater metagenome</name>
    <dbReference type="NCBI Taxonomy" id="449393"/>
    <lineage>
        <taxon>unclassified sequences</taxon>
        <taxon>metagenomes</taxon>
        <taxon>ecological metagenomes</taxon>
    </lineage>
</organism>
<dbReference type="GO" id="GO:0003824">
    <property type="term" value="F:catalytic activity"/>
    <property type="evidence" value="ECO:0007669"/>
    <property type="project" value="InterPro"/>
</dbReference>
<protein>
    <submittedName>
        <fullName evidence="2">Unannotated protein</fullName>
    </submittedName>
</protein>
<dbReference type="PANTHER" id="PTHR11941:SF54">
    <property type="entry name" value="ENOYL-COA HYDRATASE, MITOCHONDRIAL"/>
    <property type="match status" value="1"/>
</dbReference>
<dbReference type="Gene3D" id="3.90.226.10">
    <property type="entry name" value="2-enoyl-CoA Hydratase, Chain A, domain 1"/>
    <property type="match status" value="1"/>
</dbReference>
<dbReference type="SUPFAM" id="SSF52096">
    <property type="entry name" value="ClpP/crotonase"/>
    <property type="match status" value="1"/>
</dbReference>
<comment type="similarity">
    <text evidence="1">Belongs to the enoyl-CoA hydratase/isomerase family.</text>
</comment>
<accession>A0A6J7GIZ6</accession>
<dbReference type="GO" id="GO:0006635">
    <property type="term" value="P:fatty acid beta-oxidation"/>
    <property type="evidence" value="ECO:0007669"/>
    <property type="project" value="TreeGrafter"/>
</dbReference>
<dbReference type="PROSITE" id="PS00166">
    <property type="entry name" value="ENOYL_COA_HYDRATASE"/>
    <property type="match status" value="1"/>
</dbReference>
<reference evidence="2" key="1">
    <citation type="submission" date="2020-05" db="EMBL/GenBank/DDBJ databases">
        <authorList>
            <person name="Chiriac C."/>
            <person name="Salcher M."/>
            <person name="Ghai R."/>
            <person name="Kavagutti S V."/>
        </authorList>
    </citation>
    <scope>NUCLEOTIDE SEQUENCE</scope>
</reference>
<proteinExistence type="inferred from homology"/>
<sequence>MSNAMDEMFEIERRDSILILRMNRPDRRNAVSQGVWLGLPDLVARINAMDDLRLVVLTSSTPGMFSSGADLVEFKEVGFDVEWSISNQRAVGAALQALAECVHPTLAAIDGPTIGAGAALAIVCDFRIATPGSIFAIPPAKLGIVYPQFATVALVALVGERHARSLLLTARTIAADEAAQMGLIDRIVPDLESGVTAVAADFSSTSPTAVRLLKQSIRRAVNDPTALSDDLVRAAVTSADFREGVHAFIERRPPGFASISGQD</sequence>
<dbReference type="Pfam" id="PF00378">
    <property type="entry name" value="ECH_1"/>
    <property type="match status" value="1"/>
</dbReference>
<dbReference type="AlphaFoldDB" id="A0A6J7GIZ6"/>
<name>A0A6J7GIZ6_9ZZZZ</name>
<dbReference type="InterPro" id="IPR001753">
    <property type="entry name" value="Enoyl-CoA_hydra/iso"/>
</dbReference>
<evidence type="ECO:0000313" key="2">
    <source>
        <dbReference type="EMBL" id="CAB4906986.1"/>
    </source>
</evidence>
<dbReference type="InterPro" id="IPR018376">
    <property type="entry name" value="Enoyl-CoA_hyd/isom_CS"/>
</dbReference>